<dbReference type="AlphaFoldDB" id="A0A085NBM0"/>
<dbReference type="Proteomes" id="UP000030764">
    <property type="component" value="Unassembled WGS sequence"/>
</dbReference>
<protein>
    <submittedName>
        <fullName evidence="2">Uncharacterized protein</fullName>
    </submittedName>
</protein>
<gene>
    <name evidence="1" type="ORF">M513_02350</name>
    <name evidence="2" type="ORF">M514_02350</name>
</gene>
<name>A0A085NBM0_9BILA</name>
<organism evidence="2">
    <name type="scientific">Trichuris suis</name>
    <name type="common">pig whipworm</name>
    <dbReference type="NCBI Taxonomy" id="68888"/>
    <lineage>
        <taxon>Eukaryota</taxon>
        <taxon>Metazoa</taxon>
        <taxon>Ecdysozoa</taxon>
        <taxon>Nematoda</taxon>
        <taxon>Enoplea</taxon>
        <taxon>Dorylaimia</taxon>
        <taxon>Trichinellida</taxon>
        <taxon>Trichuridae</taxon>
        <taxon>Trichuris</taxon>
    </lineage>
</organism>
<dbReference type="EMBL" id="KL367520">
    <property type="protein sequence ID" value="KFD66866.1"/>
    <property type="molecule type" value="Genomic_DNA"/>
</dbReference>
<evidence type="ECO:0000313" key="3">
    <source>
        <dbReference type="Proteomes" id="UP000030764"/>
    </source>
</evidence>
<dbReference type="Proteomes" id="UP000030758">
    <property type="component" value="Unassembled WGS sequence"/>
</dbReference>
<proteinExistence type="predicted"/>
<accession>A0A085NBM0</accession>
<dbReference type="EMBL" id="KL363192">
    <property type="protein sequence ID" value="KFD56674.1"/>
    <property type="molecule type" value="Genomic_DNA"/>
</dbReference>
<evidence type="ECO:0000313" key="2">
    <source>
        <dbReference type="EMBL" id="KFD66866.1"/>
    </source>
</evidence>
<sequence>MKEYIVNDWVEEASQTAIRGEEWYLPRLRCSPFLALTVSRHHALMKDEQFAKATAEILNKMYLDDLVTSYDSAKDAIALDYDTKELMQQRGFTLTKWASDCSLLNDLNEKNS</sequence>
<reference evidence="2 3" key="1">
    <citation type="journal article" date="2014" name="Nat. Genet.">
        <title>Genome and transcriptome of the porcine whipworm Trichuris suis.</title>
        <authorList>
            <person name="Jex A.R."/>
            <person name="Nejsum P."/>
            <person name="Schwarz E.M."/>
            <person name="Hu L."/>
            <person name="Young N.D."/>
            <person name="Hall R.S."/>
            <person name="Korhonen P.K."/>
            <person name="Liao S."/>
            <person name="Thamsborg S."/>
            <person name="Xia J."/>
            <person name="Xu P."/>
            <person name="Wang S."/>
            <person name="Scheerlinck J.P."/>
            <person name="Hofmann A."/>
            <person name="Sternberg P.W."/>
            <person name="Wang J."/>
            <person name="Gasser R.B."/>
        </authorList>
    </citation>
    <scope>NUCLEOTIDE SEQUENCE [LARGE SCALE GENOMIC DNA]</scope>
    <source>
        <strain evidence="2">DCEP-RM93F</strain>
        <strain evidence="1">DCEP-RM93M</strain>
    </source>
</reference>
<evidence type="ECO:0000313" key="1">
    <source>
        <dbReference type="EMBL" id="KFD56674.1"/>
    </source>
</evidence>
<keyword evidence="3" id="KW-1185">Reference proteome</keyword>